<protein>
    <submittedName>
        <fullName evidence="3">SCO2523 family variant P-loop protein</fullName>
    </submittedName>
</protein>
<proteinExistence type="predicted"/>
<dbReference type="PANTHER" id="PTHR43384">
    <property type="entry name" value="SEPTUM SITE-DETERMINING PROTEIN MIND HOMOLOG, CHLOROPLASTIC-RELATED"/>
    <property type="match status" value="1"/>
</dbReference>
<dbReference type="NCBIfam" id="NF040564">
    <property type="entry name" value="SCO2523_fam"/>
    <property type="match status" value="1"/>
</dbReference>
<dbReference type="InterPro" id="IPR050625">
    <property type="entry name" value="ParA/MinD_ATPase"/>
</dbReference>
<evidence type="ECO:0000313" key="3">
    <source>
        <dbReference type="EMBL" id="MFB9448678.1"/>
    </source>
</evidence>
<dbReference type="Gene3D" id="3.40.50.300">
    <property type="entry name" value="P-loop containing nucleotide triphosphate hydrolases"/>
    <property type="match status" value="1"/>
</dbReference>
<gene>
    <name evidence="3" type="ORF">ACFFTR_36800</name>
</gene>
<evidence type="ECO:0000313" key="4">
    <source>
        <dbReference type="Proteomes" id="UP001589608"/>
    </source>
</evidence>
<comment type="caution">
    <text evidence="3">The sequence shown here is derived from an EMBL/GenBank/DDBJ whole genome shotgun (WGS) entry which is preliminary data.</text>
</comment>
<evidence type="ECO:0000256" key="1">
    <source>
        <dbReference type="ARBA" id="ARBA00022741"/>
    </source>
</evidence>
<evidence type="ECO:0000256" key="2">
    <source>
        <dbReference type="ARBA" id="ARBA00022840"/>
    </source>
</evidence>
<keyword evidence="4" id="KW-1185">Reference proteome</keyword>
<dbReference type="Proteomes" id="UP001589608">
    <property type="component" value="Unassembled WGS sequence"/>
</dbReference>
<keyword evidence="1" id="KW-0547">Nucleotide-binding</keyword>
<dbReference type="EMBL" id="JBHMCA010000058">
    <property type="protein sequence ID" value="MFB9448678.1"/>
    <property type="molecule type" value="Genomic_DNA"/>
</dbReference>
<sequence>MLLFAASDKGGTGRSVTSCNVAFRSALANREVCYLDFDFGSPTAGAIFGIEGVFNGTRSGGGLHSYLQGRVANPERLDVWGASERSSLRLRPAGAGQLALFPGDASGSEFPTTAEMVKLCAELFLRLEEQFDVVIVDLSAGRSYATELALKATALPSMRKILSRWLVFHRWTNQHVNAAAGLVNNPGGILELGARCGHDRDDLQNRLRFVRTAVIDPFAEDISILRPSQIAFLRDSNAKLIELASSLRIGRTTVLAQIPLDPLLQWREQLISDNDLYERKIANQATVEAFEKLARDVIDDDAWEVLR</sequence>
<accession>A0ABV5MIL1</accession>
<dbReference type="InterPro" id="IPR027417">
    <property type="entry name" value="P-loop_NTPase"/>
</dbReference>
<dbReference type="PANTHER" id="PTHR43384:SF6">
    <property type="entry name" value="SEPTUM SITE-DETERMINING PROTEIN MIND HOMOLOG, CHLOROPLASTIC"/>
    <property type="match status" value="1"/>
</dbReference>
<dbReference type="RefSeq" id="WP_223101288.1">
    <property type="nucleotide sequence ID" value="NZ_CP061913.1"/>
</dbReference>
<name>A0ABV5MIL1_9ACTN</name>
<organism evidence="3 4">
    <name type="scientific">Dactylosporangium vinaceum</name>
    <dbReference type="NCBI Taxonomy" id="53362"/>
    <lineage>
        <taxon>Bacteria</taxon>
        <taxon>Bacillati</taxon>
        <taxon>Actinomycetota</taxon>
        <taxon>Actinomycetes</taxon>
        <taxon>Micromonosporales</taxon>
        <taxon>Micromonosporaceae</taxon>
        <taxon>Dactylosporangium</taxon>
    </lineage>
</organism>
<dbReference type="SUPFAM" id="SSF52540">
    <property type="entry name" value="P-loop containing nucleoside triphosphate hydrolases"/>
    <property type="match status" value="1"/>
</dbReference>
<keyword evidence="2" id="KW-0067">ATP-binding</keyword>
<reference evidence="3 4" key="1">
    <citation type="submission" date="2024-09" db="EMBL/GenBank/DDBJ databases">
        <authorList>
            <person name="Sun Q."/>
            <person name="Mori K."/>
        </authorList>
    </citation>
    <scope>NUCLEOTIDE SEQUENCE [LARGE SCALE GENOMIC DNA]</scope>
    <source>
        <strain evidence="3 4">JCM 3307</strain>
    </source>
</reference>